<evidence type="ECO:0000313" key="3">
    <source>
        <dbReference type="Proteomes" id="UP000729402"/>
    </source>
</evidence>
<dbReference type="Proteomes" id="UP000729402">
    <property type="component" value="Unassembled WGS sequence"/>
</dbReference>
<feature type="compositionally biased region" description="Basic and acidic residues" evidence="1">
    <location>
        <begin position="55"/>
        <end position="69"/>
    </location>
</feature>
<comment type="caution">
    <text evidence="2">The sequence shown here is derived from an EMBL/GenBank/DDBJ whole genome shotgun (WGS) entry which is preliminary data.</text>
</comment>
<feature type="compositionally biased region" description="Polar residues" evidence="1">
    <location>
        <begin position="40"/>
        <end position="51"/>
    </location>
</feature>
<protein>
    <submittedName>
        <fullName evidence="2">Uncharacterized protein</fullName>
    </submittedName>
</protein>
<feature type="compositionally biased region" description="Basic and acidic residues" evidence="1">
    <location>
        <begin position="1"/>
        <end position="14"/>
    </location>
</feature>
<evidence type="ECO:0000256" key="1">
    <source>
        <dbReference type="SAM" id="MobiDB-lite"/>
    </source>
</evidence>
<proteinExistence type="predicted"/>
<reference evidence="2" key="2">
    <citation type="submission" date="2021-02" db="EMBL/GenBank/DDBJ databases">
        <authorList>
            <person name="Kimball J.A."/>
            <person name="Haas M.W."/>
            <person name="Macchietto M."/>
            <person name="Kono T."/>
            <person name="Duquette J."/>
            <person name="Shao M."/>
        </authorList>
    </citation>
    <scope>NUCLEOTIDE SEQUENCE</scope>
    <source>
        <tissue evidence="2">Fresh leaf tissue</tissue>
    </source>
</reference>
<name>A0A8J5W8Q6_ZIZPA</name>
<gene>
    <name evidence="2" type="ORF">GUJ93_ZPchr0010g8119</name>
</gene>
<evidence type="ECO:0000313" key="2">
    <source>
        <dbReference type="EMBL" id="KAG8084984.1"/>
    </source>
</evidence>
<accession>A0A8J5W8Q6</accession>
<sequence>MRPDSWHSVREARLGWRPGPSGQAHDAGGCGWRTRDGGSRTASARNAQGATLTDGPDRSELAEKDSGWR</sequence>
<keyword evidence="3" id="KW-1185">Reference proteome</keyword>
<dbReference type="EMBL" id="JAAALK010000082">
    <property type="protein sequence ID" value="KAG8084984.1"/>
    <property type="molecule type" value="Genomic_DNA"/>
</dbReference>
<organism evidence="2 3">
    <name type="scientific">Zizania palustris</name>
    <name type="common">Northern wild rice</name>
    <dbReference type="NCBI Taxonomy" id="103762"/>
    <lineage>
        <taxon>Eukaryota</taxon>
        <taxon>Viridiplantae</taxon>
        <taxon>Streptophyta</taxon>
        <taxon>Embryophyta</taxon>
        <taxon>Tracheophyta</taxon>
        <taxon>Spermatophyta</taxon>
        <taxon>Magnoliopsida</taxon>
        <taxon>Liliopsida</taxon>
        <taxon>Poales</taxon>
        <taxon>Poaceae</taxon>
        <taxon>BOP clade</taxon>
        <taxon>Oryzoideae</taxon>
        <taxon>Oryzeae</taxon>
        <taxon>Zizaniinae</taxon>
        <taxon>Zizania</taxon>
    </lineage>
</organism>
<reference evidence="2" key="1">
    <citation type="journal article" date="2021" name="bioRxiv">
        <title>Whole Genome Assembly and Annotation of Northern Wild Rice, Zizania palustris L., Supports a Whole Genome Duplication in the Zizania Genus.</title>
        <authorList>
            <person name="Haas M."/>
            <person name="Kono T."/>
            <person name="Macchietto M."/>
            <person name="Millas R."/>
            <person name="McGilp L."/>
            <person name="Shao M."/>
            <person name="Duquette J."/>
            <person name="Hirsch C.N."/>
            <person name="Kimball J."/>
        </authorList>
    </citation>
    <scope>NUCLEOTIDE SEQUENCE</scope>
    <source>
        <tissue evidence="2">Fresh leaf tissue</tissue>
    </source>
</reference>
<feature type="region of interest" description="Disordered" evidence="1">
    <location>
        <begin position="1"/>
        <end position="69"/>
    </location>
</feature>
<dbReference type="AlphaFoldDB" id="A0A8J5W8Q6"/>